<comment type="similarity">
    <text evidence="1">Belongs to the sulfatase family.</text>
</comment>
<reference evidence="6 7" key="1">
    <citation type="submission" date="2016-10" db="EMBL/GenBank/DDBJ databases">
        <authorList>
            <person name="de Groot N.N."/>
        </authorList>
    </citation>
    <scope>NUCLEOTIDE SEQUENCE [LARGE SCALE GENOMIC DNA]</scope>
    <source>
        <strain evidence="6 7">DSM 24956</strain>
    </source>
</reference>
<dbReference type="EMBL" id="FNNJ01000002">
    <property type="protein sequence ID" value="SDW85256.1"/>
    <property type="molecule type" value="Genomic_DNA"/>
</dbReference>
<sequence>MKIKFFFVVIMLTSIITNAQKKPNVVIFFADDISAREIPIYNSSVWSDPWRENTSDEKYRAKTPNLNKLANDGVWITTAWAATVCNPSRSMMLSGRYAYQTKWWNNKDKGYGPDENGKINTWPVYMSSPILLGHAAQKMGYGTFWAGKTQMAGSYEKHGFDEGCFTPGGLQDKDNPYADFKHVYKKVNGKRVLINVDTGKPADTYMQHSWYWYPHVKLMNHPSSPNDNYAWWPNTKESKKNFGLHTYGPDVELEFVFDFMERQQKADKPFFIYHTTHLGHDGFNWFNPDDESSWPGTPKVTWDGKKYTRQEPKITGDKGVYNTHNSITESGMHSHVNYIDYQVWLYQQKFKELGVEDNTIFIFAADNGTGGYGKNKGIQQRGCHIPLIIYAPGMKKQGEQDILVSIADVLPTFADMIGFEFPKDYKLDGKSLKPYLFGDKTEHRKWLYTYRGPEQLVRGTKVLKDGADKWWDLTNFPKDLTSYDTIKWGEASKEFKAEKKELIKVLPQYDFYYDAYNAPGVDKMPKKRPRYARKSKEDKVY</sequence>
<evidence type="ECO:0000256" key="2">
    <source>
        <dbReference type="ARBA" id="ARBA00022801"/>
    </source>
</evidence>
<dbReference type="InterPro" id="IPR017850">
    <property type="entry name" value="Alkaline_phosphatase_core_sf"/>
</dbReference>
<feature type="signal peptide" evidence="4">
    <location>
        <begin position="1"/>
        <end position="19"/>
    </location>
</feature>
<dbReference type="SUPFAM" id="SSF53649">
    <property type="entry name" value="Alkaline phosphatase-like"/>
    <property type="match status" value="1"/>
</dbReference>
<feature type="domain" description="Sulfatase N-terminal" evidence="5">
    <location>
        <begin position="23"/>
        <end position="418"/>
    </location>
</feature>
<keyword evidence="4" id="KW-0732">Signal</keyword>
<evidence type="ECO:0000256" key="3">
    <source>
        <dbReference type="SAM" id="MobiDB-lite"/>
    </source>
</evidence>
<gene>
    <name evidence="6" type="ORF">SAMN05444411_102311</name>
</gene>
<feature type="region of interest" description="Disordered" evidence="3">
    <location>
        <begin position="522"/>
        <end position="541"/>
    </location>
</feature>
<dbReference type="GO" id="GO:0004065">
    <property type="term" value="F:arylsulfatase activity"/>
    <property type="evidence" value="ECO:0007669"/>
    <property type="project" value="TreeGrafter"/>
</dbReference>
<dbReference type="Pfam" id="PF00884">
    <property type="entry name" value="Sulfatase"/>
    <property type="match status" value="1"/>
</dbReference>
<dbReference type="STRING" id="762486.SAMN05444411_102311"/>
<dbReference type="Gene3D" id="3.40.720.10">
    <property type="entry name" value="Alkaline Phosphatase, subunit A"/>
    <property type="match status" value="1"/>
</dbReference>
<dbReference type="Proteomes" id="UP000199595">
    <property type="component" value="Unassembled WGS sequence"/>
</dbReference>
<proteinExistence type="inferred from homology"/>
<name>A0A1H2WXM1_9FLAO</name>
<evidence type="ECO:0000259" key="5">
    <source>
        <dbReference type="Pfam" id="PF00884"/>
    </source>
</evidence>
<feature type="chain" id="PRO_5011598446" evidence="4">
    <location>
        <begin position="20"/>
        <end position="541"/>
    </location>
</feature>
<evidence type="ECO:0000256" key="1">
    <source>
        <dbReference type="ARBA" id="ARBA00008779"/>
    </source>
</evidence>
<dbReference type="OrthoDB" id="6377047at2"/>
<protein>
    <submittedName>
        <fullName evidence="6">Arylsulfatase A</fullName>
    </submittedName>
</protein>
<accession>A0A1H2WXM1</accession>
<keyword evidence="7" id="KW-1185">Reference proteome</keyword>
<organism evidence="6 7">
    <name type="scientific">Lutibacter oricola</name>
    <dbReference type="NCBI Taxonomy" id="762486"/>
    <lineage>
        <taxon>Bacteria</taxon>
        <taxon>Pseudomonadati</taxon>
        <taxon>Bacteroidota</taxon>
        <taxon>Flavobacteriia</taxon>
        <taxon>Flavobacteriales</taxon>
        <taxon>Flavobacteriaceae</taxon>
        <taxon>Lutibacter</taxon>
    </lineage>
</organism>
<evidence type="ECO:0000313" key="6">
    <source>
        <dbReference type="EMBL" id="SDW85256.1"/>
    </source>
</evidence>
<dbReference type="InterPro" id="IPR000917">
    <property type="entry name" value="Sulfatase_N"/>
</dbReference>
<dbReference type="AlphaFoldDB" id="A0A1H2WXM1"/>
<dbReference type="RefSeq" id="WP_090121238.1">
    <property type="nucleotide sequence ID" value="NZ_FNNJ01000002.1"/>
</dbReference>
<evidence type="ECO:0000313" key="7">
    <source>
        <dbReference type="Proteomes" id="UP000199595"/>
    </source>
</evidence>
<dbReference type="PANTHER" id="PTHR42693">
    <property type="entry name" value="ARYLSULFATASE FAMILY MEMBER"/>
    <property type="match status" value="1"/>
</dbReference>
<dbReference type="InterPro" id="IPR050738">
    <property type="entry name" value="Sulfatase"/>
</dbReference>
<evidence type="ECO:0000256" key="4">
    <source>
        <dbReference type="SAM" id="SignalP"/>
    </source>
</evidence>
<dbReference type="PANTHER" id="PTHR42693:SF53">
    <property type="entry name" value="ENDO-4-O-SULFATASE"/>
    <property type="match status" value="1"/>
</dbReference>
<keyword evidence="2" id="KW-0378">Hydrolase</keyword>